<feature type="coiled-coil region" evidence="1">
    <location>
        <begin position="1"/>
        <end position="39"/>
    </location>
</feature>
<protein>
    <submittedName>
        <fullName evidence="2">Uncharacterized protein</fullName>
    </submittedName>
</protein>
<dbReference type="EMBL" id="OX451737">
    <property type="protein sequence ID" value="CAI8599475.1"/>
    <property type="molecule type" value="Genomic_DNA"/>
</dbReference>
<organism evidence="2 3">
    <name type="scientific">Vicia faba</name>
    <name type="common">Broad bean</name>
    <name type="synonym">Faba vulgaris</name>
    <dbReference type="NCBI Taxonomy" id="3906"/>
    <lineage>
        <taxon>Eukaryota</taxon>
        <taxon>Viridiplantae</taxon>
        <taxon>Streptophyta</taxon>
        <taxon>Embryophyta</taxon>
        <taxon>Tracheophyta</taxon>
        <taxon>Spermatophyta</taxon>
        <taxon>Magnoliopsida</taxon>
        <taxon>eudicotyledons</taxon>
        <taxon>Gunneridae</taxon>
        <taxon>Pentapetalae</taxon>
        <taxon>rosids</taxon>
        <taxon>fabids</taxon>
        <taxon>Fabales</taxon>
        <taxon>Fabaceae</taxon>
        <taxon>Papilionoideae</taxon>
        <taxon>50 kb inversion clade</taxon>
        <taxon>NPAAA clade</taxon>
        <taxon>Hologalegina</taxon>
        <taxon>IRL clade</taxon>
        <taxon>Fabeae</taxon>
        <taxon>Vicia</taxon>
    </lineage>
</organism>
<dbReference type="PANTHER" id="PTHR32108:SF9">
    <property type="entry name" value="REVERSE TRANSCRIPTASE RNASE H-LIKE DOMAIN-CONTAINING PROTEIN"/>
    <property type="match status" value="1"/>
</dbReference>
<sequence>MEQLELENQTLRTEVATLKESIERNNATMEALLARLEREDTPRRVSVHEDAIVSSGPVSQLATSAFVFGDGTDVDPMVVTEGWVPRYHTNRAANAGVGRGNKNHVNFELGGSSVYGGMINSGGFPAVGKGVFNAEMGNVFGGNQNDNNRTMVGSMLGPFAGFSNNVGNNQSLLGGPSNGQNLFGGQVNGQNMFLGPESGRNWTGGAINNQNLFGGPSNGQNLFAGGPSVYGNPTGERAYGGQVAMPMGTSVIPVFASDPIVTVRAQEEESEFLFHESNEQMKAEIQAEMKKHCDELAKQVTMIEGAELFNNQGYQNQGPRREPIDLIPVTYASLFPRLLAKGLIEKRPAPAPPAVPSKFYNPEAHCELHSGGARHDIENFFVMKNRVQTLVRLKQLNFQDCPNVKENTLPSHGKASGSANMIEKVEDEVITEAQLINTPLKELHEKLVKENIITSSHVLRCEDCEGTPKGCVVVLNNLQVLIDEGILKVSKKRPVEVEVSVILPVFNDEPFVVRYNGSKGKVVGKIEGPMVVQASAPFPYKSDKVVP</sequence>
<dbReference type="PANTHER" id="PTHR32108">
    <property type="entry name" value="DNA-DIRECTED RNA POLYMERASE SUBUNIT ALPHA"/>
    <property type="match status" value="1"/>
</dbReference>
<dbReference type="Proteomes" id="UP001157006">
    <property type="component" value="Chromosome 2"/>
</dbReference>
<evidence type="ECO:0000313" key="2">
    <source>
        <dbReference type="EMBL" id="CAI8599475.1"/>
    </source>
</evidence>
<name>A0AAV0ZSU1_VICFA</name>
<dbReference type="AlphaFoldDB" id="A0AAV0ZSU1"/>
<evidence type="ECO:0000313" key="3">
    <source>
        <dbReference type="Proteomes" id="UP001157006"/>
    </source>
</evidence>
<keyword evidence="3" id="KW-1185">Reference proteome</keyword>
<reference evidence="2 3" key="1">
    <citation type="submission" date="2023-01" db="EMBL/GenBank/DDBJ databases">
        <authorList>
            <person name="Kreplak J."/>
        </authorList>
    </citation>
    <scope>NUCLEOTIDE SEQUENCE [LARGE SCALE GENOMIC DNA]</scope>
</reference>
<evidence type="ECO:0000256" key="1">
    <source>
        <dbReference type="SAM" id="Coils"/>
    </source>
</evidence>
<accession>A0AAV0ZSU1</accession>
<proteinExistence type="predicted"/>
<gene>
    <name evidence="2" type="ORF">VFH_II176760</name>
</gene>
<keyword evidence="1" id="KW-0175">Coiled coil</keyword>